<feature type="domain" description="RecBCD enzyme subunit RecD N-terminal" evidence="13">
    <location>
        <begin position="31"/>
        <end position="147"/>
    </location>
</feature>
<evidence type="ECO:0000256" key="7">
    <source>
        <dbReference type="ARBA" id="ARBA00022840"/>
    </source>
</evidence>
<evidence type="ECO:0000256" key="6">
    <source>
        <dbReference type="ARBA" id="ARBA00022839"/>
    </source>
</evidence>
<dbReference type="GO" id="GO:0005524">
    <property type="term" value="F:ATP binding"/>
    <property type="evidence" value="ECO:0007669"/>
    <property type="project" value="UniProtKB-UniRule"/>
</dbReference>
<evidence type="ECO:0000259" key="13">
    <source>
        <dbReference type="Pfam" id="PF21185"/>
    </source>
</evidence>
<dbReference type="NCBIfam" id="TIGR01447">
    <property type="entry name" value="recD"/>
    <property type="match status" value="1"/>
</dbReference>
<dbReference type="GO" id="GO:0003677">
    <property type="term" value="F:DNA binding"/>
    <property type="evidence" value="ECO:0007669"/>
    <property type="project" value="UniProtKB-UniRule"/>
</dbReference>
<dbReference type="KEGG" id="cber:B5D82_15430"/>
<evidence type="ECO:0000259" key="12">
    <source>
        <dbReference type="Pfam" id="PF13538"/>
    </source>
</evidence>
<dbReference type="Pfam" id="PF13538">
    <property type="entry name" value="UvrD_C_2"/>
    <property type="match status" value="1"/>
</dbReference>
<keyword evidence="10 11" id="KW-0413">Isomerase</keyword>
<dbReference type="HAMAP" id="MF_01487">
    <property type="entry name" value="RecD"/>
    <property type="match status" value="1"/>
</dbReference>
<dbReference type="Gene3D" id="1.10.10.1020">
    <property type="entry name" value="RecBCD complex, subunit RecD, N-terminal domain"/>
    <property type="match status" value="1"/>
</dbReference>
<keyword evidence="6 11" id="KW-0269">Exonuclease</keyword>
<evidence type="ECO:0000256" key="3">
    <source>
        <dbReference type="ARBA" id="ARBA00022763"/>
    </source>
</evidence>
<dbReference type="Pfam" id="PF13245">
    <property type="entry name" value="AAA_19"/>
    <property type="match status" value="1"/>
</dbReference>
<dbReference type="Proteomes" id="UP000202259">
    <property type="component" value="Chromosome"/>
</dbReference>
<keyword evidence="15" id="KW-1185">Reference proteome</keyword>
<dbReference type="InterPro" id="IPR050534">
    <property type="entry name" value="Coronavir_polyprotein_1ab"/>
</dbReference>
<dbReference type="GO" id="GO:0009338">
    <property type="term" value="C:exodeoxyribonuclease V complex"/>
    <property type="evidence" value="ECO:0007669"/>
    <property type="project" value="InterPro"/>
</dbReference>
<name>A0A222GAX7_9GAMM</name>
<reference evidence="14 15" key="1">
    <citation type="submission" date="2017-08" db="EMBL/GenBank/DDBJ databases">
        <title>Complete genome of Colwellia sp. NB097-1, a psychrophile bacterium ioslated from Bering Sea.</title>
        <authorList>
            <person name="Chen X."/>
        </authorList>
    </citation>
    <scope>NUCLEOTIDE SEQUENCE [LARGE SCALE GENOMIC DNA]</scope>
    <source>
        <strain evidence="14 15">NB097-1</strain>
    </source>
</reference>
<dbReference type="GO" id="GO:0043139">
    <property type="term" value="F:5'-3' DNA helicase activity"/>
    <property type="evidence" value="ECO:0007669"/>
    <property type="project" value="UniProtKB-UniRule"/>
</dbReference>
<keyword evidence="2 11" id="KW-0547">Nucleotide-binding</keyword>
<sequence>MSELVISSESKVTCQKESIYASFQHAARQLGGLVAVDYFFAKEISQCLEPSGVSVSSQVTEQQQWFHLLVALSASLRDGHSCLPLAQVAGKRLFTDPINQSETSTKGFLFSDLDTLTALMAALPLADSDKIAPSEQQPIVFSHNRLYLRRYYQFEQELKQVVRERRVVSTKLVESLSNSNETFEDVGNIRSIITTLFPGLASLSDKQSDTQNSEIDWQAVAVANAINKDFAIIAGGPGTGKTYTVTKLLAALIMLARANIESQKESQFTAPKISLVAPTGKAAQRLSESITSAVKAFRGTINDEVLDLIPEQAKTIHRLLGVIPEQVNFRHHQDNLLDIDILLIDEVSMVDLPMMARIFRALPINTKVILLGDADQLPSVAIGSVLADFAPRPHLGYSALNHQYLAQVTGYQSLTKDQTADANSAQYSAADCVTFLMKSRRFDGEGGIGRIANYVINGQYQESWQLLKQSEVLDSSLQDESLSNDKQLTLLPGNVETWLTPLVEQYYLGLSQCSKVEDAFALLAKFRILSSTRKGPQGVESLNALVIDILRNKGVIPFNRFESNTSLYASQPIMINENDYRLGVYNGDIGVLWRNSQGHLMAVFENAQGGYDWILPSRLPKFETVYAMTIHKTQGSEFEHVAMVLPEQKDNRLLSRELLYTGITRAKLKLSIASSQSVWQSGVSQQVKRHSGLAID</sequence>
<evidence type="ECO:0000256" key="11">
    <source>
        <dbReference type="HAMAP-Rule" id="MF_01487"/>
    </source>
</evidence>
<comment type="miscellaneous">
    <text evidence="11">In the RecBCD complex, RecB has a slow 3'-5' helicase, an exonuclease activity and loads RecA onto ssDNA, RecD has a fast 5'-3' helicase activity, while RecC stimulates the ATPase and processivity of the RecB helicase and contributes to recognition of the Chi site.</text>
</comment>
<keyword evidence="9 11" id="KW-0234">DNA repair</keyword>
<dbReference type="CDD" id="cd17933">
    <property type="entry name" value="DEXSc_RecD-like"/>
    <property type="match status" value="1"/>
</dbReference>
<dbReference type="CDD" id="cd18809">
    <property type="entry name" value="SF1_C_RecD"/>
    <property type="match status" value="1"/>
</dbReference>
<dbReference type="InterPro" id="IPR041851">
    <property type="entry name" value="RecD_N_sf"/>
</dbReference>
<evidence type="ECO:0000256" key="10">
    <source>
        <dbReference type="ARBA" id="ARBA00023235"/>
    </source>
</evidence>
<comment type="subunit">
    <text evidence="11">Heterotrimer of RecB, RecC and RecD. All subunits contribute to DNA-binding.</text>
</comment>
<protein>
    <recommendedName>
        <fullName evidence="11">RecBCD enzyme subunit RecD</fullName>
        <ecNumber evidence="11">5.6.2.3</ecNumber>
    </recommendedName>
    <alternativeName>
        <fullName evidence="11">DNA 5'-3' helicase subunit RecD</fullName>
    </alternativeName>
    <alternativeName>
        <fullName evidence="11">Exonuclease V subunit RecD</fullName>
        <shortName evidence="11">ExoV subunit RecD</shortName>
    </alternativeName>
    <alternativeName>
        <fullName evidence="11">Helicase/nuclease RecBCD subunit RecD</fullName>
    </alternativeName>
</protein>
<organism evidence="14 15">
    <name type="scientific">Cognaticolwellia beringensis</name>
    <dbReference type="NCBI Taxonomy" id="1967665"/>
    <lineage>
        <taxon>Bacteria</taxon>
        <taxon>Pseudomonadati</taxon>
        <taxon>Pseudomonadota</taxon>
        <taxon>Gammaproteobacteria</taxon>
        <taxon>Alteromonadales</taxon>
        <taxon>Colwelliaceae</taxon>
        <taxon>Cognaticolwellia</taxon>
    </lineage>
</organism>
<dbReference type="InterPro" id="IPR049550">
    <property type="entry name" value="RecD_N"/>
</dbReference>
<keyword evidence="5 11" id="KW-0347">Helicase</keyword>
<comment type="similarity">
    <text evidence="11">Belongs to the RecD family.</text>
</comment>
<feature type="domain" description="UvrD-like helicase C-terminal" evidence="12">
    <location>
        <begin position="625"/>
        <end position="671"/>
    </location>
</feature>
<evidence type="ECO:0000256" key="8">
    <source>
        <dbReference type="ARBA" id="ARBA00023125"/>
    </source>
</evidence>
<keyword evidence="4 11" id="KW-0378">Hydrolase</keyword>
<evidence type="ECO:0000256" key="5">
    <source>
        <dbReference type="ARBA" id="ARBA00022806"/>
    </source>
</evidence>
<dbReference type="AlphaFoldDB" id="A0A222GAX7"/>
<keyword evidence="1 11" id="KW-0540">Nuclease</keyword>
<evidence type="ECO:0000256" key="4">
    <source>
        <dbReference type="ARBA" id="ARBA00022801"/>
    </source>
</evidence>
<dbReference type="InterPro" id="IPR027417">
    <property type="entry name" value="P-loop_NTPase"/>
</dbReference>
<evidence type="ECO:0000256" key="9">
    <source>
        <dbReference type="ARBA" id="ARBA00023204"/>
    </source>
</evidence>
<dbReference type="OrthoDB" id="9803432at2"/>
<dbReference type="EC" id="5.6.2.3" evidence="11"/>
<keyword evidence="7 11" id="KW-0067">ATP-binding</keyword>
<evidence type="ECO:0000256" key="2">
    <source>
        <dbReference type="ARBA" id="ARBA00022741"/>
    </source>
</evidence>
<dbReference type="GO" id="GO:0008854">
    <property type="term" value="F:exodeoxyribonuclease V activity"/>
    <property type="evidence" value="ECO:0007669"/>
    <property type="project" value="InterPro"/>
</dbReference>
<evidence type="ECO:0000313" key="14">
    <source>
        <dbReference type="EMBL" id="ASP49039.1"/>
    </source>
</evidence>
<feature type="binding site" evidence="11">
    <location>
        <begin position="235"/>
        <end position="242"/>
    </location>
    <ligand>
        <name>ATP</name>
        <dbReference type="ChEBI" id="CHEBI:30616"/>
    </ligand>
</feature>
<evidence type="ECO:0000313" key="15">
    <source>
        <dbReference type="Proteomes" id="UP000202259"/>
    </source>
</evidence>
<gene>
    <name evidence="11 14" type="primary">recD</name>
    <name evidence="14" type="ORF">B5D82_15430</name>
</gene>
<dbReference type="Pfam" id="PF21185">
    <property type="entry name" value="RecD_N"/>
    <property type="match status" value="1"/>
</dbReference>
<evidence type="ECO:0000256" key="1">
    <source>
        <dbReference type="ARBA" id="ARBA00022722"/>
    </source>
</evidence>
<accession>A0A222GAX7</accession>
<dbReference type="GO" id="GO:0017116">
    <property type="term" value="F:single-stranded DNA helicase activity"/>
    <property type="evidence" value="ECO:0007669"/>
    <property type="project" value="TreeGrafter"/>
</dbReference>
<dbReference type="SUPFAM" id="SSF52540">
    <property type="entry name" value="P-loop containing nucleoside triphosphate hydrolases"/>
    <property type="match status" value="1"/>
</dbReference>
<dbReference type="RefSeq" id="WP_081152772.1">
    <property type="nucleotide sequence ID" value="NZ_CP020465.1"/>
</dbReference>
<keyword evidence="8 11" id="KW-0238">DNA-binding</keyword>
<comment type="function">
    <text evidence="11">A helicase/nuclease that prepares dsDNA breaks (DSB) for recombinational DNA repair. Binds to DSBs and unwinds DNA via a highly rapid and processive ATP-dependent bidirectional helicase activity. Unwinds dsDNA until it encounters a Chi (crossover hotspot instigator) sequence from the 3' direction. Cuts ssDNA a few nucleotides 3' to the Chi site. The properties and activities of the enzyme are changed at Chi. The Chi-altered holoenzyme produces a long 3'-ssDNA overhang and facilitates RecA-binding to the ssDNA for homologous DNA recombination and repair. Holoenzyme degrades any linearized DNA that is unable to undergo homologous recombination. In the holoenzyme this subunit has ssDNA-dependent ATPase and 5'-3' helicase activity. When added to pre-assembled RecBC greatly stimulates nuclease activity and augments holoenzyme processivity. Negatively regulates the RecA-loading ability of RecBCD.</text>
</comment>
<dbReference type="InterPro" id="IPR006344">
    <property type="entry name" value="RecD"/>
</dbReference>
<dbReference type="PANTHER" id="PTHR43788:SF6">
    <property type="entry name" value="DNA HELICASE B"/>
    <property type="match status" value="1"/>
</dbReference>
<dbReference type="GO" id="GO:0000724">
    <property type="term" value="P:double-strand break repair via homologous recombination"/>
    <property type="evidence" value="ECO:0007669"/>
    <property type="project" value="UniProtKB-UniRule"/>
</dbReference>
<dbReference type="PANTHER" id="PTHR43788">
    <property type="entry name" value="DNA2/NAM7 HELICASE FAMILY MEMBER"/>
    <property type="match status" value="1"/>
</dbReference>
<proteinExistence type="inferred from homology"/>
<dbReference type="GO" id="GO:0016887">
    <property type="term" value="F:ATP hydrolysis activity"/>
    <property type="evidence" value="ECO:0007669"/>
    <property type="project" value="RHEA"/>
</dbReference>
<keyword evidence="3 11" id="KW-0227">DNA damage</keyword>
<dbReference type="EMBL" id="CP020465">
    <property type="protein sequence ID" value="ASP49039.1"/>
    <property type="molecule type" value="Genomic_DNA"/>
</dbReference>
<dbReference type="Gene3D" id="3.40.50.300">
    <property type="entry name" value="P-loop containing nucleotide triphosphate hydrolases"/>
    <property type="match status" value="3"/>
</dbReference>
<comment type="catalytic activity">
    <reaction evidence="11">
        <text>ATP + H2O = ADP + phosphate + H(+)</text>
        <dbReference type="Rhea" id="RHEA:13065"/>
        <dbReference type="ChEBI" id="CHEBI:15377"/>
        <dbReference type="ChEBI" id="CHEBI:15378"/>
        <dbReference type="ChEBI" id="CHEBI:30616"/>
        <dbReference type="ChEBI" id="CHEBI:43474"/>
        <dbReference type="ChEBI" id="CHEBI:456216"/>
        <dbReference type="EC" id="5.6.2.3"/>
    </reaction>
</comment>
<dbReference type="InterPro" id="IPR027785">
    <property type="entry name" value="UvrD-like_helicase_C"/>
</dbReference>